<sequence>MHHNNAIQPVNKIRKQMKQEGMLQVLGLILLSLLPRYLTMNSTMTVGYYCLYAVTMSISAYYLFKFYLFYQRLTSADLSTREHLYSTYYEIKIHLEMYRAFSYIIVVLALGFITMYGMMEVPYILKIIDGNVDAKVIMVLVVAFVGLVALIGAATEWGLDMYYGKYVKEIRGMITDLTTVE</sequence>
<feature type="transmembrane region" description="Helical" evidence="1">
    <location>
        <begin position="21"/>
        <end position="40"/>
    </location>
</feature>
<keyword evidence="1" id="KW-0472">Membrane</keyword>
<dbReference type="Proteomes" id="UP000659124">
    <property type="component" value="Unassembled WGS sequence"/>
</dbReference>
<protein>
    <submittedName>
        <fullName evidence="2">Uncharacterized protein</fullName>
    </submittedName>
</protein>
<feature type="transmembrane region" description="Helical" evidence="1">
    <location>
        <begin position="137"/>
        <end position="159"/>
    </location>
</feature>
<reference evidence="2 3" key="1">
    <citation type="submission" date="2020-09" db="EMBL/GenBank/DDBJ databases">
        <title>Genome sequences of type strains of Chitinophaga qingshengii and Chitinophaga varians.</title>
        <authorList>
            <person name="Kittiwongwattana C."/>
        </authorList>
    </citation>
    <scope>NUCLEOTIDE SEQUENCE [LARGE SCALE GENOMIC DNA]</scope>
    <source>
        <strain evidence="2 3">JCM 30026</strain>
    </source>
</reference>
<feature type="transmembrane region" description="Helical" evidence="1">
    <location>
        <begin position="46"/>
        <end position="64"/>
    </location>
</feature>
<comment type="caution">
    <text evidence="2">The sequence shown here is derived from an EMBL/GenBank/DDBJ whole genome shotgun (WGS) entry which is preliminary data.</text>
</comment>
<dbReference type="RefSeq" id="WP_188091815.1">
    <property type="nucleotide sequence ID" value="NZ_JACVFC010000006.1"/>
</dbReference>
<evidence type="ECO:0000313" key="3">
    <source>
        <dbReference type="Proteomes" id="UP000659124"/>
    </source>
</evidence>
<keyword evidence="1" id="KW-0812">Transmembrane</keyword>
<keyword evidence="3" id="KW-1185">Reference proteome</keyword>
<name>A0ABR7TW63_9BACT</name>
<gene>
    <name evidence="2" type="ORF">ICL07_30390</name>
</gene>
<evidence type="ECO:0000256" key="1">
    <source>
        <dbReference type="SAM" id="Phobius"/>
    </source>
</evidence>
<feature type="transmembrane region" description="Helical" evidence="1">
    <location>
        <begin position="100"/>
        <end position="125"/>
    </location>
</feature>
<dbReference type="EMBL" id="JACVFC010000006">
    <property type="protein sequence ID" value="MBC9934726.1"/>
    <property type="molecule type" value="Genomic_DNA"/>
</dbReference>
<accession>A0ABR7TW63</accession>
<organism evidence="2 3">
    <name type="scientific">Chitinophaga qingshengii</name>
    <dbReference type="NCBI Taxonomy" id="1569794"/>
    <lineage>
        <taxon>Bacteria</taxon>
        <taxon>Pseudomonadati</taxon>
        <taxon>Bacteroidota</taxon>
        <taxon>Chitinophagia</taxon>
        <taxon>Chitinophagales</taxon>
        <taxon>Chitinophagaceae</taxon>
        <taxon>Chitinophaga</taxon>
    </lineage>
</organism>
<keyword evidence="1" id="KW-1133">Transmembrane helix</keyword>
<evidence type="ECO:0000313" key="2">
    <source>
        <dbReference type="EMBL" id="MBC9934726.1"/>
    </source>
</evidence>
<proteinExistence type="predicted"/>